<evidence type="ECO:0000313" key="13">
    <source>
        <dbReference type="EMBL" id="PKW16101.1"/>
    </source>
</evidence>
<evidence type="ECO:0000256" key="10">
    <source>
        <dbReference type="SAM" id="Phobius"/>
    </source>
</evidence>
<keyword evidence="5" id="KW-0547">Nucleotide-binding</keyword>
<feature type="transmembrane region" description="Helical" evidence="10">
    <location>
        <begin position="20"/>
        <end position="43"/>
    </location>
</feature>
<evidence type="ECO:0000256" key="1">
    <source>
        <dbReference type="ARBA" id="ARBA00004651"/>
    </source>
</evidence>
<comment type="caution">
    <text evidence="13">The sequence shown here is derived from an EMBL/GenBank/DDBJ whole genome shotgun (WGS) entry which is preliminary data.</text>
</comment>
<dbReference type="InterPro" id="IPR017871">
    <property type="entry name" value="ABC_transporter-like_CS"/>
</dbReference>
<keyword evidence="14" id="KW-1185">Reference proteome</keyword>
<evidence type="ECO:0000256" key="7">
    <source>
        <dbReference type="ARBA" id="ARBA00022989"/>
    </source>
</evidence>
<dbReference type="Gene3D" id="3.40.50.300">
    <property type="entry name" value="P-loop containing nucleotide triphosphate hydrolases"/>
    <property type="match status" value="2"/>
</dbReference>
<keyword evidence="6 13" id="KW-0067">ATP-binding</keyword>
<protein>
    <submittedName>
        <fullName evidence="13">ATP-binding cassette subfamily B protein</fullName>
    </submittedName>
</protein>
<feature type="domain" description="ABC transporter" evidence="11">
    <location>
        <begin position="337"/>
        <end position="575"/>
    </location>
</feature>
<dbReference type="RefSeq" id="WP_101376577.1">
    <property type="nucleotide sequence ID" value="NZ_CP061007.1"/>
</dbReference>
<dbReference type="Pfam" id="PF00005">
    <property type="entry name" value="ABC_tran"/>
    <property type="match status" value="2"/>
</dbReference>
<dbReference type="GO" id="GO:0005886">
    <property type="term" value="C:plasma membrane"/>
    <property type="evidence" value="ECO:0007669"/>
    <property type="project" value="UniProtKB-SubCell"/>
</dbReference>
<keyword evidence="7 10" id="KW-1133">Transmembrane helix</keyword>
<dbReference type="Pfam" id="PF00664">
    <property type="entry name" value="ABC_membrane"/>
    <property type="match status" value="2"/>
</dbReference>
<feature type="transmembrane region" description="Helical" evidence="10">
    <location>
        <begin position="245"/>
        <end position="268"/>
    </location>
</feature>
<feature type="domain" description="ABC transmembrane type-1" evidence="12">
    <location>
        <begin position="658"/>
        <end position="940"/>
    </location>
</feature>
<dbReference type="SUPFAM" id="SSF52540">
    <property type="entry name" value="P-loop containing nucleoside triphosphate hydrolases"/>
    <property type="match status" value="2"/>
</dbReference>
<dbReference type="STRING" id="994479.GCA_000194155_03322"/>
<feature type="domain" description="ABC transmembrane type-1" evidence="12">
    <location>
        <begin position="23"/>
        <end position="303"/>
    </location>
</feature>
<dbReference type="PROSITE" id="PS50929">
    <property type="entry name" value="ABC_TM1F"/>
    <property type="match status" value="2"/>
</dbReference>
<organism evidence="13 14">
    <name type="scientific">Saccharopolyspora spinosa</name>
    <dbReference type="NCBI Taxonomy" id="60894"/>
    <lineage>
        <taxon>Bacteria</taxon>
        <taxon>Bacillati</taxon>
        <taxon>Actinomycetota</taxon>
        <taxon>Actinomycetes</taxon>
        <taxon>Pseudonocardiales</taxon>
        <taxon>Pseudonocardiaceae</taxon>
        <taxon>Saccharopolyspora</taxon>
    </lineage>
</organism>
<name>A0A2N3XZP8_SACSN</name>
<dbReference type="Gene3D" id="1.20.1560.10">
    <property type="entry name" value="ABC transporter type 1, transmembrane domain"/>
    <property type="match status" value="2"/>
</dbReference>
<dbReference type="PANTHER" id="PTHR43394:SF1">
    <property type="entry name" value="ATP-BINDING CASSETTE SUB-FAMILY B MEMBER 10, MITOCHONDRIAL"/>
    <property type="match status" value="1"/>
</dbReference>
<dbReference type="EMBL" id="PJNB01000001">
    <property type="protein sequence ID" value="PKW16101.1"/>
    <property type="molecule type" value="Genomic_DNA"/>
</dbReference>
<dbReference type="FunFam" id="3.40.50.300:FF:000299">
    <property type="entry name" value="ABC transporter ATP-binding protein/permease"/>
    <property type="match status" value="2"/>
</dbReference>
<evidence type="ECO:0000313" key="14">
    <source>
        <dbReference type="Proteomes" id="UP000233786"/>
    </source>
</evidence>
<dbReference type="InterPro" id="IPR027417">
    <property type="entry name" value="P-loop_NTPase"/>
</dbReference>
<feature type="domain" description="ABC transporter" evidence="11">
    <location>
        <begin position="975"/>
        <end position="1210"/>
    </location>
</feature>
<evidence type="ECO:0000256" key="5">
    <source>
        <dbReference type="ARBA" id="ARBA00022741"/>
    </source>
</evidence>
<evidence type="ECO:0000256" key="2">
    <source>
        <dbReference type="ARBA" id="ARBA00022448"/>
    </source>
</evidence>
<gene>
    <name evidence="13" type="ORF">A8926_3896</name>
</gene>
<dbReference type="InterPro" id="IPR039421">
    <property type="entry name" value="Type_1_exporter"/>
</dbReference>
<reference evidence="13" key="1">
    <citation type="submission" date="2017-12" db="EMBL/GenBank/DDBJ databases">
        <title>Sequencing the genomes of 1000 Actinobacteria strains.</title>
        <authorList>
            <person name="Klenk H.-P."/>
        </authorList>
    </citation>
    <scope>NUCLEOTIDE SEQUENCE [LARGE SCALE GENOMIC DNA]</scope>
    <source>
        <strain evidence="13">DSM 44228</strain>
    </source>
</reference>
<feature type="transmembrane region" description="Helical" evidence="10">
    <location>
        <begin position="690"/>
        <end position="712"/>
    </location>
</feature>
<keyword evidence="3" id="KW-1003">Cell membrane</keyword>
<proteinExistence type="inferred from homology"/>
<feature type="transmembrane region" description="Helical" evidence="10">
    <location>
        <begin position="655"/>
        <end position="678"/>
    </location>
</feature>
<dbReference type="SMART" id="SM00382">
    <property type="entry name" value="AAA"/>
    <property type="match status" value="2"/>
</dbReference>
<dbReference type="InterPro" id="IPR003593">
    <property type="entry name" value="AAA+_ATPase"/>
</dbReference>
<dbReference type="GO" id="GO:0015421">
    <property type="term" value="F:ABC-type oligopeptide transporter activity"/>
    <property type="evidence" value="ECO:0007669"/>
    <property type="project" value="TreeGrafter"/>
</dbReference>
<accession>A0A2N3XZP8</accession>
<keyword evidence="4 10" id="KW-0812">Transmembrane</keyword>
<dbReference type="InterPro" id="IPR011527">
    <property type="entry name" value="ABC1_TM_dom"/>
</dbReference>
<comment type="similarity">
    <text evidence="9">Belongs to the ABC transporter superfamily. Lipid exporter (TC 3.A.1.106) family.</text>
</comment>
<dbReference type="PROSITE" id="PS00211">
    <property type="entry name" value="ABC_TRANSPORTER_1"/>
    <property type="match status" value="1"/>
</dbReference>
<evidence type="ECO:0000256" key="3">
    <source>
        <dbReference type="ARBA" id="ARBA00022475"/>
    </source>
</evidence>
<dbReference type="Proteomes" id="UP000233786">
    <property type="component" value="Unassembled WGS sequence"/>
</dbReference>
<evidence type="ECO:0000259" key="11">
    <source>
        <dbReference type="PROSITE" id="PS50893"/>
    </source>
</evidence>
<dbReference type="PROSITE" id="PS50893">
    <property type="entry name" value="ABC_TRANSPORTER_2"/>
    <property type="match status" value="2"/>
</dbReference>
<comment type="subcellular location">
    <subcellularLocation>
        <location evidence="1">Cell membrane</location>
        <topology evidence="1">Multi-pass membrane protein</topology>
    </subcellularLocation>
</comment>
<evidence type="ECO:0000256" key="4">
    <source>
        <dbReference type="ARBA" id="ARBA00022692"/>
    </source>
</evidence>
<evidence type="ECO:0000256" key="6">
    <source>
        <dbReference type="ARBA" id="ARBA00022840"/>
    </source>
</evidence>
<feature type="transmembrane region" description="Helical" evidence="10">
    <location>
        <begin position="878"/>
        <end position="899"/>
    </location>
</feature>
<dbReference type="GO" id="GO:0005524">
    <property type="term" value="F:ATP binding"/>
    <property type="evidence" value="ECO:0007669"/>
    <property type="project" value="UniProtKB-KW"/>
</dbReference>
<feature type="transmembrane region" description="Helical" evidence="10">
    <location>
        <begin position="128"/>
        <end position="148"/>
    </location>
</feature>
<dbReference type="GO" id="GO:0016887">
    <property type="term" value="F:ATP hydrolysis activity"/>
    <property type="evidence" value="ECO:0007669"/>
    <property type="project" value="InterPro"/>
</dbReference>
<dbReference type="OrthoDB" id="9806127at2"/>
<keyword evidence="2" id="KW-0813">Transport</keyword>
<feature type="transmembrane region" description="Helical" evidence="10">
    <location>
        <begin position="762"/>
        <end position="789"/>
    </location>
</feature>
<keyword evidence="8 10" id="KW-0472">Membrane</keyword>
<evidence type="ECO:0000256" key="8">
    <source>
        <dbReference type="ARBA" id="ARBA00023136"/>
    </source>
</evidence>
<dbReference type="InterPro" id="IPR003439">
    <property type="entry name" value="ABC_transporter-like_ATP-bd"/>
</dbReference>
<dbReference type="AlphaFoldDB" id="A0A2N3XZP8"/>
<feature type="transmembrane region" description="Helical" evidence="10">
    <location>
        <begin position="905"/>
        <end position="926"/>
    </location>
</feature>
<dbReference type="CDD" id="cd18543">
    <property type="entry name" value="ABC_6TM_Rv0194_D1_like"/>
    <property type="match status" value="1"/>
</dbReference>
<dbReference type="PANTHER" id="PTHR43394">
    <property type="entry name" value="ATP-DEPENDENT PERMEASE MDL1, MITOCHONDRIAL"/>
    <property type="match status" value="1"/>
</dbReference>
<evidence type="ECO:0000256" key="9">
    <source>
        <dbReference type="ARBA" id="ARBA00061644"/>
    </source>
</evidence>
<feature type="transmembrane region" description="Helical" evidence="10">
    <location>
        <begin position="154"/>
        <end position="174"/>
    </location>
</feature>
<feature type="transmembrane region" description="Helical" evidence="10">
    <location>
        <begin position="58"/>
        <end position="78"/>
    </location>
</feature>
<feature type="transmembrane region" description="Helical" evidence="10">
    <location>
        <begin position="795"/>
        <end position="815"/>
    </location>
</feature>
<dbReference type="SUPFAM" id="SSF90123">
    <property type="entry name" value="ABC transporter transmembrane region"/>
    <property type="match status" value="2"/>
</dbReference>
<dbReference type="InterPro" id="IPR036640">
    <property type="entry name" value="ABC1_TM_sf"/>
</dbReference>
<sequence>MPRSHQWTVRLLRCCWQHRWLTVVVVASAALGTGLAGLLPLIMRAGVDAAVAGQTGTVGPLVTALLGIAVVQFAASFVRQFSAGKLALDVQHDLRIAVFGSLQRLDGQKHDALRTGQVMSRANLDLQLVQGLLAMAPQALGSLVLIVVSLAAMLWLSPSLAVIALALLAASAVVTARASRRLYPATWAVQQRNAEISQHVEETVTGVRVVRGFAQEQREIGTLRALSERLFGERMRVARMQSGPGAWLGILPPLGQVAVLLLGGWLAVRGGVSVGSFLAFSSYLITLTAPAGTLSNVVLVAQQARPAVIRVYELIDTHAEVRDAPDARDLPDGPLGVTLAAVEFGYTRDEPVLAGLSLRVRPGETVALVGGSGSGKSTVALLLSRFYDATGGDIRIGPPGAETDVRSVRLDALRRAVGVVFEEPFLFSRSIAENIGYGVPDADMPAIRAAASAAGADEFISALPQGYDTLVGERGLTLSGGQRQRIALARTLLTDPRVLVLDDATSAVDTATEAWINAKLRSVTAERTTLVVAHRRATLALADRIAVLDRGRVVDVGTERELRARCPLFTELLAASANRIDESLATGATGDLWPHPELVRSVLDDPAAADAAEHDPDLVAQAHRLRPAADRPSTAADPPDDDRTGFWRILRPARWLLALAFGLIAADAVATTALPALIRFGVDHGVLTRQLHVVWAVAGVALVVVALNWLVLLHQPRATTRGGESVLLAMRMRSYRKLQRLGLDYYEREPGGRIMTRMTEDIAALSSFVEGGLTVGVVNLATVLAMLVAMLLIDVGLALTGMVVLPIVLVATLVFRHYSNLIYHRSRERVGEVNADLQENVAGLRTSQANGRQQRATSRFARLSNRYRQTRVGAQRYIALYFPFVTLMAETATALVLGFGVHRVVVGTLTPGVLIAFLLYLTLFFAPFQQLSVVFDSYQRAKVGVRRVGELLDTPTSVPQAPEAVPVPGRLRGEIDLCGVGYRYPGSAAPAVSGLGLRMRPGERIALVGATGSGKSTVVKLLARMYDPSEGSITVDGVELREYDTAGYRGRLGLVPQEPHLFSGDVAANVRYGRPDASDAEVTAAVRKVGALDVVAALPGGFRFQVGERGQRLSTGQRQLIALARVALVRPDILLLDEPTAALDQATEAAVLAAYDRLSQGRTTVLVTHRLYTAAQADRIVVLDQGRIVETGTHERLLGKGGAYERLWRHGIENGAVTA</sequence>
<feature type="transmembrane region" description="Helical" evidence="10">
    <location>
        <begin position="280"/>
        <end position="301"/>
    </location>
</feature>
<dbReference type="CDD" id="cd18546">
    <property type="entry name" value="ABC_6TM_Rv0194_D2_like"/>
    <property type="match status" value="1"/>
</dbReference>
<evidence type="ECO:0000259" key="12">
    <source>
        <dbReference type="PROSITE" id="PS50929"/>
    </source>
</evidence>